<dbReference type="Proteomes" id="UP000466445">
    <property type="component" value="Chromosome"/>
</dbReference>
<evidence type="ECO:0000313" key="2">
    <source>
        <dbReference type="Proteomes" id="UP000466445"/>
    </source>
</evidence>
<dbReference type="KEGG" id="msar:MSAR_35530"/>
<sequence>MAEWTFLTNHAHTLLCIARDPGIRLRDVAERVGVTERAAQRIVSDLVSAGYLDRLREGRRNYYRIRADRPLRHPVERGHHIGEILAVLHEPAGTDGSA</sequence>
<proteinExistence type="predicted"/>
<accession>A0A7I7STT2</accession>
<dbReference type="RefSeq" id="WP_163698959.1">
    <property type="nucleotide sequence ID" value="NZ_AP022595.1"/>
</dbReference>
<gene>
    <name evidence="1" type="ORF">MSAR_35530</name>
</gene>
<dbReference type="Pfam" id="PF13412">
    <property type="entry name" value="HTH_24"/>
    <property type="match status" value="1"/>
</dbReference>
<dbReference type="CDD" id="cd00090">
    <property type="entry name" value="HTH_ARSR"/>
    <property type="match status" value="1"/>
</dbReference>
<dbReference type="InterPro" id="IPR036390">
    <property type="entry name" value="WH_DNA-bd_sf"/>
</dbReference>
<dbReference type="InterPro" id="IPR036388">
    <property type="entry name" value="WH-like_DNA-bd_sf"/>
</dbReference>
<dbReference type="EMBL" id="AP022595">
    <property type="protein sequence ID" value="BBY60417.1"/>
    <property type="molecule type" value="Genomic_DNA"/>
</dbReference>
<keyword evidence="2" id="KW-1185">Reference proteome</keyword>
<evidence type="ECO:0000313" key="1">
    <source>
        <dbReference type="EMBL" id="BBY60417.1"/>
    </source>
</evidence>
<reference evidence="1 2" key="1">
    <citation type="journal article" date="2019" name="Emerg. Microbes Infect.">
        <title>Comprehensive subspecies identification of 175 nontuberculous mycobacteria species based on 7547 genomic profiles.</title>
        <authorList>
            <person name="Matsumoto Y."/>
            <person name="Kinjo T."/>
            <person name="Motooka D."/>
            <person name="Nabeya D."/>
            <person name="Jung N."/>
            <person name="Uechi K."/>
            <person name="Horii T."/>
            <person name="Iida T."/>
            <person name="Fujita J."/>
            <person name="Nakamura S."/>
        </authorList>
    </citation>
    <scope>NUCLEOTIDE SEQUENCE [LARGE SCALE GENOMIC DNA]</scope>
    <source>
        <strain evidence="1 2">JCM 30395</strain>
    </source>
</reference>
<protein>
    <submittedName>
        <fullName evidence="1">ArsR family transcriptional regulator</fullName>
    </submittedName>
</protein>
<dbReference type="SUPFAM" id="SSF46785">
    <property type="entry name" value="Winged helix' DNA-binding domain"/>
    <property type="match status" value="1"/>
</dbReference>
<dbReference type="InterPro" id="IPR011991">
    <property type="entry name" value="ArsR-like_HTH"/>
</dbReference>
<dbReference type="Gene3D" id="1.10.10.10">
    <property type="entry name" value="Winged helix-like DNA-binding domain superfamily/Winged helix DNA-binding domain"/>
    <property type="match status" value="1"/>
</dbReference>
<dbReference type="AlphaFoldDB" id="A0A7I7STT2"/>
<name>A0A7I7STT2_9MYCO</name>
<organism evidence="1 2">
    <name type="scientific">Mycolicibacterium sarraceniae</name>
    <dbReference type="NCBI Taxonomy" id="1534348"/>
    <lineage>
        <taxon>Bacteria</taxon>
        <taxon>Bacillati</taxon>
        <taxon>Actinomycetota</taxon>
        <taxon>Actinomycetes</taxon>
        <taxon>Mycobacteriales</taxon>
        <taxon>Mycobacteriaceae</taxon>
        <taxon>Mycolicibacterium</taxon>
    </lineage>
</organism>